<feature type="domain" description="Prenyltransferase alpha-alpha toroid" evidence="13">
    <location>
        <begin position="9"/>
        <end position="338"/>
    </location>
</feature>
<dbReference type="GeneID" id="106805340"/>
<evidence type="ECO:0000256" key="12">
    <source>
        <dbReference type="ARBA" id="ARBA00031713"/>
    </source>
</evidence>
<proteinExistence type="inferred from homology"/>
<evidence type="ECO:0000256" key="5">
    <source>
        <dbReference type="ARBA" id="ARBA00020603"/>
    </source>
</evidence>
<evidence type="ECO:0000256" key="9">
    <source>
        <dbReference type="ARBA" id="ARBA00022737"/>
    </source>
</evidence>
<keyword evidence="11" id="KW-0460">Magnesium</keyword>
<dbReference type="InterPro" id="IPR045089">
    <property type="entry name" value="PGGT1B-like"/>
</dbReference>
<keyword evidence="6" id="KW-0637">Prenyltransferase</keyword>
<dbReference type="SUPFAM" id="SSF48239">
    <property type="entry name" value="Terpenoid cyclases/Protein prenyltransferases"/>
    <property type="match status" value="1"/>
</dbReference>
<evidence type="ECO:0000256" key="11">
    <source>
        <dbReference type="ARBA" id="ARBA00022842"/>
    </source>
</evidence>
<dbReference type="Proteomes" id="UP000695022">
    <property type="component" value="Unplaced"/>
</dbReference>
<dbReference type="InterPro" id="IPR008930">
    <property type="entry name" value="Terpenoid_cyclase/PrenylTrfase"/>
</dbReference>
<dbReference type="InterPro" id="IPR001330">
    <property type="entry name" value="Prenyltrans"/>
</dbReference>
<name>A0ABM1DR08_PRICU</name>
<keyword evidence="9" id="KW-0677">Repeat</keyword>
<dbReference type="Gene3D" id="1.50.10.20">
    <property type="match status" value="1"/>
</dbReference>
<evidence type="ECO:0000313" key="14">
    <source>
        <dbReference type="Proteomes" id="UP000695022"/>
    </source>
</evidence>
<keyword evidence="8" id="KW-0479">Metal-binding</keyword>
<dbReference type="InterPro" id="IPR041960">
    <property type="entry name" value="GGTase_I_beta"/>
</dbReference>
<comment type="cofactor">
    <cofactor evidence="1">
        <name>Mg(2+)</name>
        <dbReference type="ChEBI" id="CHEBI:18420"/>
    </cofactor>
</comment>
<dbReference type="CDD" id="cd02895">
    <property type="entry name" value="GGTase-I"/>
    <property type="match status" value="1"/>
</dbReference>
<evidence type="ECO:0000256" key="7">
    <source>
        <dbReference type="ARBA" id="ARBA00022679"/>
    </source>
</evidence>
<dbReference type="PANTHER" id="PTHR11774:SF4">
    <property type="entry name" value="GERANYLGERANYL TRANSFERASE TYPE-1 SUBUNIT BETA"/>
    <property type="match status" value="1"/>
</dbReference>
<evidence type="ECO:0000256" key="6">
    <source>
        <dbReference type="ARBA" id="ARBA00022602"/>
    </source>
</evidence>
<evidence type="ECO:0000256" key="2">
    <source>
        <dbReference type="ARBA" id="ARBA00001947"/>
    </source>
</evidence>
<evidence type="ECO:0000256" key="3">
    <source>
        <dbReference type="ARBA" id="ARBA00010497"/>
    </source>
</evidence>
<keyword evidence="7" id="KW-0808">Transferase</keyword>
<comment type="cofactor">
    <cofactor evidence="2">
        <name>Zn(2+)</name>
        <dbReference type="ChEBI" id="CHEBI:29105"/>
    </cofactor>
</comment>
<comment type="similarity">
    <text evidence="3">Belongs to the protein prenyltransferase subunit beta family.</text>
</comment>
<dbReference type="PANTHER" id="PTHR11774">
    <property type="entry name" value="GERANYLGERANYL TRANSFERASE TYPE BETA SUBUNIT"/>
    <property type="match status" value="1"/>
</dbReference>
<dbReference type="EC" id="2.5.1.59" evidence="4"/>
<dbReference type="Pfam" id="PF00432">
    <property type="entry name" value="Prenyltrans"/>
    <property type="match status" value="1"/>
</dbReference>
<evidence type="ECO:0000256" key="10">
    <source>
        <dbReference type="ARBA" id="ARBA00022833"/>
    </source>
</evidence>
<evidence type="ECO:0000256" key="4">
    <source>
        <dbReference type="ARBA" id="ARBA00012700"/>
    </source>
</evidence>
<keyword evidence="10" id="KW-0862">Zinc</keyword>
<sequence>MAAPTEDEFLREKHIKFFNRCIDVLPHQYSTMDTNRLTILFFAISGMEILNSLDTIKNKKEEIVDWIYSHQVLPNESASNLSNCGFRGSATIGAKFNPTQTSCEAAIAYDSGHIAQTYTGLLCLIILGDELTRVNRRALSAGLRALQLEDGSFKATLEGSENDMRFVYCASSICYVLDDWTGFDVDRAAHYIYRSQSYDGGIGQGPGLESHGGSTFCAIASLVLMDRLHMTFSRVELDRIREWCLLRQQTGFQGRPNKPTDTCYSFWVGATLKLLDAYDLINQHANRTFVLSTQDTVTGGFAKWPDHHPDALHAYFGICGLSLLGEEGLGKMNPALNISDAAAQHLDKIHQTWRAS</sequence>
<accession>A0ABM1DR08</accession>
<evidence type="ECO:0000256" key="1">
    <source>
        <dbReference type="ARBA" id="ARBA00001946"/>
    </source>
</evidence>
<reference evidence="15" key="1">
    <citation type="submission" date="2025-08" db="UniProtKB">
        <authorList>
            <consortium name="RefSeq"/>
        </authorList>
    </citation>
    <scope>IDENTIFICATION</scope>
</reference>
<organism evidence="14 15">
    <name type="scientific">Priapulus caudatus</name>
    <name type="common">Priapulid worm</name>
    <dbReference type="NCBI Taxonomy" id="37621"/>
    <lineage>
        <taxon>Eukaryota</taxon>
        <taxon>Metazoa</taxon>
        <taxon>Ecdysozoa</taxon>
        <taxon>Scalidophora</taxon>
        <taxon>Priapulida</taxon>
        <taxon>Priapulimorpha</taxon>
        <taxon>Priapulimorphida</taxon>
        <taxon>Priapulidae</taxon>
        <taxon>Priapulus</taxon>
    </lineage>
</organism>
<gene>
    <name evidence="15" type="primary">LOC106805340</name>
</gene>
<evidence type="ECO:0000313" key="15">
    <source>
        <dbReference type="RefSeq" id="XP_014662379.1"/>
    </source>
</evidence>
<evidence type="ECO:0000256" key="8">
    <source>
        <dbReference type="ARBA" id="ARBA00022723"/>
    </source>
</evidence>
<keyword evidence="14" id="KW-1185">Reference proteome</keyword>
<dbReference type="RefSeq" id="XP_014662379.1">
    <property type="nucleotide sequence ID" value="XM_014806893.1"/>
</dbReference>
<evidence type="ECO:0000259" key="13">
    <source>
        <dbReference type="Pfam" id="PF00432"/>
    </source>
</evidence>
<protein>
    <recommendedName>
        <fullName evidence="5">Geranylgeranyl transferase type-1 subunit beta</fullName>
        <ecNumber evidence="4">2.5.1.59</ecNumber>
    </recommendedName>
    <alternativeName>
        <fullName evidence="12">Geranylgeranyl transferase type I subunit beta</fullName>
    </alternativeName>
</protein>